<protein>
    <submittedName>
        <fullName evidence="6">TetR family transcriptional regulator</fullName>
    </submittedName>
</protein>
<keyword evidence="2 4" id="KW-0238">DNA-binding</keyword>
<evidence type="ECO:0000313" key="7">
    <source>
        <dbReference type="Proteomes" id="UP000245683"/>
    </source>
</evidence>
<name>A0A317KF86_9ACTN</name>
<dbReference type="Gene3D" id="1.10.357.10">
    <property type="entry name" value="Tetracycline Repressor, domain 2"/>
    <property type="match status" value="1"/>
</dbReference>
<dbReference type="AlphaFoldDB" id="A0A317KF86"/>
<dbReference type="Proteomes" id="UP000245683">
    <property type="component" value="Unassembled WGS sequence"/>
</dbReference>
<dbReference type="PROSITE" id="PS50977">
    <property type="entry name" value="HTH_TETR_2"/>
    <property type="match status" value="1"/>
</dbReference>
<sequence>MVAETRPYHHGDLRTALVEAGLRLAREGGASALGLRGVTRAVGVTPNAAYRHFADRRALVLAVAAEAQDRVAHAMLDRMNAIPRDAAPAERALRRLRAVGLGYIHFALSEPGWFEVAFLTQDVAPENAPPGTLEDRVSPPYQLLVDALDQMVEAGALPPERRADAEWPCWSAVHGFADLATRGPLQRQDRAFIDRLAEHVVDTIINGLGA</sequence>
<evidence type="ECO:0000256" key="2">
    <source>
        <dbReference type="ARBA" id="ARBA00023125"/>
    </source>
</evidence>
<dbReference type="EMBL" id="QGSV01000074">
    <property type="protein sequence ID" value="PWU52132.1"/>
    <property type="molecule type" value="Genomic_DNA"/>
</dbReference>
<dbReference type="Pfam" id="PF13305">
    <property type="entry name" value="TetR_C_33"/>
    <property type="match status" value="1"/>
</dbReference>
<dbReference type="PANTHER" id="PTHR30055:SF220">
    <property type="entry name" value="TETR-FAMILY REGULATORY PROTEIN"/>
    <property type="match status" value="1"/>
</dbReference>
<accession>A0A317KF86</accession>
<evidence type="ECO:0000256" key="1">
    <source>
        <dbReference type="ARBA" id="ARBA00023015"/>
    </source>
</evidence>
<feature type="domain" description="HTH tetR-type" evidence="5">
    <location>
        <begin position="11"/>
        <end position="71"/>
    </location>
</feature>
<feature type="DNA-binding region" description="H-T-H motif" evidence="4">
    <location>
        <begin position="34"/>
        <end position="53"/>
    </location>
</feature>
<dbReference type="InterPro" id="IPR009057">
    <property type="entry name" value="Homeodomain-like_sf"/>
</dbReference>
<organism evidence="6 7">
    <name type="scientific">Micromonospora globispora</name>
    <dbReference type="NCBI Taxonomy" id="1450148"/>
    <lineage>
        <taxon>Bacteria</taxon>
        <taxon>Bacillati</taxon>
        <taxon>Actinomycetota</taxon>
        <taxon>Actinomycetes</taxon>
        <taxon>Micromonosporales</taxon>
        <taxon>Micromonosporaceae</taxon>
        <taxon>Micromonospora</taxon>
    </lineage>
</organism>
<dbReference type="InterPro" id="IPR025996">
    <property type="entry name" value="MT1864/Rv1816-like_C"/>
</dbReference>
<keyword evidence="3" id="KW-0804">Transcription</keyword>
<dbReference type="GO" id="GO:0000976">
    <property type="term" value="F:transcription cis-regulatory region binding"/>
    <property type="evidence" value="ECO:0007669"/>
    <property type="project" value="TreeGrafter"/>
</dbReference>
<dbReference type="Pfam" id="PF00440">
    <property type="entry name" value="TetR_N"/>
    <property type="match status" value="1"/>
</dbReference>
<dbReference type="PANTHER" id="PTHR30055">
    <property type="entry name" value="HTH-TYPE TRANSCRIPTIONAL REGULATOR RUTR"/>
    <property type="match status" value="1"/>
</dbReference>
<evidence type="ECO:0000256" key="3">
    <source>
        <dbReference type="ARBA" id="ARBA00023163"/>
    </source>
</evidence>
<dbReference type="InterPro" id="IPR050109">
    <property type="entry name" value="HTH-type_TetR-like_transc_reg"/>
</dbReference>
<keyword evidence="1" id="KW-0805">Transcription regulation</keyword>
<dbReference type="RefSeq" id="WP_109943242.1">
    <property type="nucleotide sequence ID" value="NZ_QGSV01000074.1"/>
</dbReference>
<proteinExistence type="predicted"/>
<dbReference type="GO" id="GO:0003700">
    <property type="term" value="F:DNA-binding transcription factor activity"/>
    <property type="evidence" value="ECO:0007669"/>
    <property type="project" value="TreeGrafter"/>
</dbReference>
<dbReference type="InterPro" id="IPR001647">
    <property type="entry name" value="HTH_TetR"/>
</dbReference>
<dbReference type="InterPro" id="IPR036271">
    <property type="entry name" value="Tet_transcr_reg_TetR-rel_C_sf"/>
</dbReference>
<gene>
    <name evidence="6" type="ORF">DLJ46_03675</name>
</gene>
<comment type="caution">
    <text evidence="6">The sequence shown here is derived from an EMBL/GenBank/DDBJ whole genome shotgun (WGS) entry which is preliminary data.</text>
</comment>
<dbReference type="OrthoDB" id="3173376at2"/>
<reference evidence="7" key="1">
    <citation type="submission" date="2018-05" db="EMBL/GenBank/DDBJ databases">
        <title>Micromonospora globispora sp. nov. and Micromonospora rugosa sp. nov., isolated from marine sediment.</title>
        <authorList>
            <person name="Carro L."/>
            <person name="Aysel V."/>
            <person name="Cetin D."/>
            <person name="Igual J.M."/>
            <person name="Klenk H.-P."/>
            <person name="Trujillo M.E."/>
            <person name="Sahin N."/>
        </authorList>
    </citation>
    <scope>NUCLEOTIDE SEQUENCE [LARGE SCALE GENOMIC DNA]</scope>
    <source>
        <strain evidence="7">S2904</strain>
    </source>
</reference>
<keyword evidence="7" id="KW-1185">Reference proteome</keyword>
<evidence type="ECO:0000259" key="5">
    <source>
        <dbReference type="PROSITE" id="PS50977"/>
    </source>
</evidence>
<dbReference type="SUPFAM" id="SSF48498">
    <property type="entry name" value="Tetracyclin repressor-like, C-terminal domain"/>
    <property type="match status" value="1"/>
</dbReference>
<evidence type="ECO:0000313" key="6">
    <source>
        <dbReference type="EMBL" id="PWU52132.1"/>
    </source>
</evidence>
<evidence type="ECO:0000256" key="4">
    <source>
        <dbReference type="PROSITE-ProRule" id="PRU00335"/>
    </source>
</evidence>
<dbReference type="SUPFAM" id="SSF46689">
    <property type="entry name" value="Homeodomain-like"/>
    <property type="match status" value="1"/>
</dbReference>